<proteinExistence type="predicted"/>
<comment type="caution">
    <text evidence="1">The sequence shown here is derived from an EMBL/GenBank/DDBJ whole genome shotgun (WGS) entry which is preliminary data.</text>
</comment>
<evidence type="ECO:0000313" key="2">
    <source>
        <dbReference type="Proteomes" id="UP000177165"/>
    </source>
</evidence>
<organism evidence="1 2">
    <name type="scientific">Candidatus Kerfeldbacteria bacterium RIFCSPHIGHO2_02_FULL_42_14</name>
    <dbReference type="NCBI Taxonomy" id="1798540"/>
    <lineage>
        <taxon>Bacteria</taxon>
        <taxon>Candidatus Kerfeldiibacteriota</taxon>
    </lineage>
</organism>
<gene>
    <name evidence="1" type="ORF">A3B74_04985</name>
</gene>
<accession>A0A1G2AU16</accession>
<protein>
    <submittedName>
        <fullName evidence="1">Uncharacterized protein</fullName>
    </submittedName>
</protein>
<name>A0A1G2AU16_9BACT</name>
<evidence type="ECO:0000313" key="1">
    <source>
        <dbReference type="EMBL" id="OGY79986.1"/>
    </source>
</evidence>
<dbReference type="Proteomes" id="UP000177165">
    <property type="component" value="Unassembled WGS sequence"/>
</dbReference>
<dbReference type="EMBL" id="MHKB01000002">
    <property type="protein sequence ID" value="OGY79986.1"/>
    <property type="molecule type" value="Genomic_DNA"/>
</dbReference>
<reference evidence="1 2" key="1">
    <citation type="journal article" date="2016" name="Nat. Commun.">
        <title>Thousands of microbial genomes shed light on interconnected biogeochemical processes in an aquifer system.</title>
        <authorList>
            <person name="Anantharaman K."/>
            <person name="Brown C.T."/>
            <person name="Hug L.A."/>
            <person name="Sharon I."/>
            <person name="Castelle C.J."/>
            <person name="Probst A.J."/>
            <person name="Thomas B.C."/>
            <person name="Singh A."/>
            <person name="Wilkins M.J."/>
            <person name="Karaoz U."/>
            <person name="Brodie E.L."/>
            <person name="Williams K.H."/>
            <person name="Hubbard S.S."/>
            <person name="Banfield J.F."/>
        </authorList>
    </citation>
    <scope>NUCLEOTIDE SEQUENCE [LARGE SCALE GENOMIC DNA]</scope>
</reference>
<dbReference type="AlphaFoldDB" id="A0A1G2AU16"/>
<sequence>MSLLKPQRIEDFIITLLAQGSLKNTELLAEIQHLRPHTTKQAVYAALRQMKAREEIVIYRGTTALNLTWLNQLGSFVDQVKQAYTGSGTVKDTLTSLAPGDRITYRFQDPIKTDIFWTHVLYLLIDQDQTSEPVYLYNPHEWFLFVRNQNETEFIRNITMRGKQFLLLAGNNQPLDRYAKKYFDGNMSQYYPLDKPRFKNNNYYLNVVGHILIEVWLDKKVANAIDDFYRDTAVWGVEAEGKLLTILQQKRRVRITISHNQKKAEAYKKFCRKFFYFPKIIKK</sequence>